<proteinExistence type="inferred from homology"/>
<dbReference type="EMBL" id="BSNK01000002">
    <property type="protein sequence ID" value="GLQ24170.1"/>
    <property type="molecule type" value="Genomic_DNA"/>
</dbReference>
<comment type="similarity">
    <text evidence="6">Belongs to the TVP38/TMEM64 family.</text>
</comment>
<protein>
    <recommendedName>
        <fullName evidence="6">TVP38/TMEM64 family membrane protein</fullName>
    </recommendedName>
</protein>
<evidence type="ECO:0000256" key="5">
    <source>
        <dbReference type="ARBA" id="ARBA00023136"/>
    </source>
</evidence>
<evidence type="ECO:0000313" key="9">
    <source>
        <dbReference type="Proteomes" id="UP001161391"/>
    </source>
</evidence>
<evidence type="ECO:0000256" key="6">
    <source>
        <dbReference type="RuleBase" id="RU366058"/>
    </source>
</evidence>
<evidence type="ECO:0000256" key="4">
    <source>
        <dbReference type="ARBA" id="ARBA00022989"/>
    </source>
</evidence>
<dbReference type="Proteomes" id="UP001161391">
    <property type="component" value="Unassembled WGS sequence"/>
</dbReference>
<keyword evidence="5 6" id="KW-0472">Membrane</keyword>
<feature type="transmembrane region" description="Helical" evidence="6">
    <location>
        <begin position="65"/>
        <end position="84"/>
    </location>
</feature>
<keyword evidence="2 6" id="KW-1003">Cell membrane</keyword>
<evidence type="ECO:0000259" key="7">
    <source>
        <dbReference type="Pfam" id="PF09335"/>
    </source>
</evidence>
<feature type="domain" description="VTT" evidence="7">
    <location>
        <begin position="87"/>
        <end position="201"/>
    </location>
</feature>
<comment type="caution">
    <text evidence="8">The sequence shown here is derived from an EMBL/GenBank/DDBJ whole genome shotgun (WGS) entry which is preliminary data.</text>
</comment>
<feature type="transmembrane region" description="Helical" evidence="6">
    <location>
        <begin position="96"/>
        <end position="122"/>
    </location>
</feature>
<evidence type="ECO:0000256" key="2">
    <source>
        <dbReference type="ARBA" id="ARBA00022475"/>
    </source>
</evidence>
<feature type="transmembrane region" description="Helical" evidence="6">
    <location>
        <begin position="186"/>
        <end position="207"/>
    </location>
</feature>
<dbReference type="RefSeq" id="WP_284390338.1">
    <property type="nucleotide sequence ID" value="NZ_BSNK01000002.1"/>
</dbReference>
<dbReference type="InterPro" id="IPR032816">
    <property type="entry name" value="VTT_dom"/>
</dbReference>
<keyword evidence="3 6" id="KW-0812">Transmembrane</keyword>
<gene>
    <name evidence="8" type="ORF">GCM10007853_20440</name>
</gene>
<feature type="transmembrane region" description="Helical" evidence="6">
    <location>
        <begin position="23"/>
        <end position="45"/>
    </location>
</feature>
<feature type="transmembrane region" description="Helical" evidence="6">
    <location>
        <begin position="150"/>
        <end position="174"/>
    </location>
</feature>
<reference evidence="8" key="2">
    <citation type="submission" date="2023-01" db="EMBL/GenBank/DDBJ databases">
        <title>Draft genome sequence of Algimonas ampicilliniresistens strain NBRC 108219.</title>
        <authorList>
            <person name="Sun Q."/>
            <person name="Mori K."/>
        </authorList>
    </citation>
    <scope>NUCLEOTIDE SEQUENCE</scope>
    <source>
        <strain evidence="8">NBRC 108219</strain>
    </source>
</reference>
<organism evidence="8 9">
    <name type="scientific">Algimonas ampicilliniresistens</name>
    <dbReference type="NCBI Taxonomy" id="1298735"/>
    <lineage>
        <taxon>Bacteria</taxon>
        <taxon>Pseudomonadati</taxon>
        <taxon>Pseudomonadota</taxon>
        <taxon>Alphaproteobacteria</taxon>
        <taxon>Maricaulales</taxon>
        <taxon>Robiginitomaculaceae</taxon>
        <taxon>Algimonas</taxon>
    </lineage>
</organism>
<dbReference type="InterPro" id="IPR015414">
    <property type="entry name" value="TMEM64"/>
</dbReference>
<name>A0ABQ5VBV1_9PROT</name>
<comment type="subcellular location">
    <subcellularLocation>
        <location evidence="1 6">Cell membrane</location>
        <topology evidence="1 6">Multi-pass membrane protein</topology>
    </subcellularLocation>
</comment>
<keyword evidence="4 6" id="KW-1133">Transmembrane helix</keyword>
<sequence length="254" mass="26795">MTTLIMTAEPTDTPSSKPLWKRLLPLAIIAAALAAFFALGGPDYVSMDSLRDNREFLSGLVADNFVLVLLGFIATYAILVAISFPGASFLSIFGGFLFGALVGGFGIVVGATLGATGIFLAARYAFGDALSKKAGPYMKKFEKGLKENELSYLFILRLIPAFPFFIVNIVPALFDVKLRNYMLSTFFGIIPGALVYASVGAGIGAIFDAGGEAKLGGLMLQPKVILPILGLITLSLIPIIYKKIKGTPAGVAEG</sequence>
<feature type="transmembrane region" description="Helical" evidence="6">
    <location>
        <begin position="219"/>
        <end position="241"/>
    </location>
</feature>
<dbReference type="PANTHER" id="PTHR12677">
    <property type="entry name" value="GOLGI APPARATUS MEMBRANE PROTEIN TVP38-RELATED"/>
    <property type="match status" value="1"/>
</dbReference>
<evidence type="ECO:0000313" key="8">
    <source>
        <dbReference type="EMBL" id="GLQ24170.1"/>
    </source>
</evidence>
<evidence type="ECO:0000256" key="3">
    <source>
        <dbReference type="ARBA" id="ARBA00022692"/>
    </source>
</evidence>
<accession>A0ABQ5VBV1</accession>
<reference evidence="8" key="1">
    <citation type="journal article" date="2014" name="Int. J. Syst. Evol. Microbiol.">
        <title>Complete genome of a new Firmicutes species belonging to the dominant human colonic microbiota ('Ruminococcus bicirculans') reveals two chromosomes and a selective capacity to utilize plant glucans.</title>
        <authorList>
            <consortium name="NISC Comparative Sequencing Program"/>
            <person name="Wegmann U."/>
            <person name="Louis P."/>
            <person name="Goesmann A."/>
            <person name="Henrissat B."/>
            <person name="Duncan S.H."/>
            <person name="Flint H.J."/>
        </authorList>
    </citation>
    <scope>NUCLEOTIDE SEQUENCE</scope>
    <source>
        <strain evidence="8">NBRC 108219</strain>
    </source>
</reference>
<dbReference type="PANTHER" id="PTHR12677:SF59">
    <property type="entry name" value="GOLGI APPARATUS MEMBRANE PROTEIN TVP38-RELATED"/>
    <property type="match status" value="1"/>
</dbReference>
<evidence type="ECO:0000256" key="1">
    <source>
        <dbReference type="ARBA" id="ARBA00004651"/>
    </source>
</evidence>
<dbReference type="Pfam" id="PF09335">
    <property type="entry name" value="VTT_dom"/>
    <property type="match status" value="1"/>
</dbReference>
<keyword evidence="9" id="KW-1185">Reference proteome</keyword>